<evidence type="ECO:0000259" key="9">
    <source>
        <dbReference type="Pfam" id="PF00291"/>
    </source>
</evidence>
<name>A0A5B8XMB5_9DELT</name>
<dbReference type="RefSeq" id="WP_146958465.1">
    <property type="nucleotide sequence ID" value="NZ_CP042467.1"/>
</dbReference>
<keyword evidence="5" id="KW-0808">Transferase</keyword>
<gene>
    <name evidence="10" type="ORF">FRD01_05890</name>
</gene>
<reference evidence="10 11" key="1">
    <citation type="submission" date="2019-08" db="EMBL/GenBank/DDBJ databases">
        <authorList>
            <person name="Liang Q."/>
        </authorList>
    </citation>
    <scope>NUCLEOTIDE SEQUENCE [LARGE SCALE GENOMIC DNA]</scope>
    <source>
        <strain evidence="10 11">V1718</strain>
    </source>
</reference>
<dbReference type="InterPro" id="IPR050214">
    <property type="entry name" value="Cys_Synth/Cystath_Beta-Synth"/>
</dbReference>
<keyword evidence="4" id="KW-0028">Amino-acid biosynthesis</keyword>
<accession>A0A5B8XMB5</accession>
<dbReference type="EMBL" id="CP042467">
    <property type="protein sequence ID" value="QED26780.1"/>
    <property type="molecule type" value="Genomic_DNA"/>
</dbReference>
<evidence type="ECO:0000256" key="2">
    <source>
        <dbReference type="ARBA" id="ARBA00007103"/>
    </source>
</evidence>
<dbReference type="InterPro" id="IPR001926">
    <property type="entry name" value="TrpB-like_PALP"/>
</dbReference>
<evidence type="ECO:0000256" key="1">
    <source>
        <dbReference type="ARBA" id="ARBA00001933"/>
    </source>
</evidence>
<dbReference type="AlphaFoldDB" id="A0A5B8XMB5"/>
<evidence type="ECO:0000313" key="10">
    <source>
        <dbReference type="EMBL" id="QED26780.1"/>
    </source>
</evidence>
<sequence length="317" mass="34499">MRVINDISEMVGNTPMIRLNKLFRDSPAEIYGKLELFNPMSVKDRPVKFIIDRAIAEGRIKPGAELVEASSGNTAIALAMVGAAHGFPVKIFMSELCSEERFKILNTFGATVVLTPGVEHTKGSRERAIAYCEEKPGERFFVNQHSNPNNGDAHEATTGPEIWEQLNGELDIMVIGLGTSGTFEGLSRFFKSRDRDVKIVGFEPAASPVYAGGQMGKHKLVGIGPGFVTENFERGRSRLDELYHVTDEAAFAMTKELALREGIMAGVTAGASLWVAKELAAKPENAGKKICSIICDSGERYLSVAGLFPADKVERMA</sequence>
<dbReference type="EC" id="2.5.1.47" evidence="3"/>
<evidence type="ECO:0000256" key="7">
    <source>
        <dbReference type="ARBA" id="ARBA00023192"/>
    </source>
</evidence>
<evidence type="ECO:0000256" key="8">
    <source>
        <dbReference type="ARBA" id="ARBA00047931"/>
    </source>
</evidence>
<comment type="similarity">
    <text evidence="2">Belongs to the cysteine synthase/cystathionine beta-synthase family.</text>
</comment>
<feature type="domain" description="Tryptophan synthase beta chain-like PALP" evidence="9">
    <location>
        <begin position="7"/>
        <end position="296"/>
    </location>
</feature>
<dbReference type="GO" id="GO:0004124">
    <property type="term" value="F:cysteine synthase activity"/>
    <property type="evidence" value="ECO:0007669"/>
    <property type="project" value="UniProtKB-EC"/>
</dbReference>
<dbReference type="FunFam" id="3.40.50.1100:FF:000006">
    <property type="entry name" value="Cysteine synthase"/>
    <property type="match status" value="1"/>
</dbReference>
<dbReference type="InterPro" id="IPR036052">
    <property type="entry name" value="TrpB-like_PALP_sf"/>
</dbReference>
<protein>
    <recommendedName>
        <fullName evidence="3">cysteine synthase</fullName>
        <ecNumber evidence="3">2.5.1.47</ecNumber>
    </recommendedName>
</protein>
<keyword evidence="6" id="KW-0663">Pyridoxal phosphate</keyword>
<dbReference type="Gene3D" id="3.40.50.1100">
    <property type="match status" value="2"/>
</dbReference>
<evidence type="ECO:0000256" key="4">
    <source>
        <dbReference type="ARBA" id="ARBA00022605"/>
    </source>
</evidence>
<comment type="catalytic activity">
    <reaction evidence="8">
        <text>O-acetyl-L-serine + hydrogen sulfide = L-cysteine + acetate</text>
        <dbReference type="Rhea" id="RHEA:14829"/>
        <dbReference type="ChEBI" id="CHEBI:29919"/>
        <dbReference type="ChEBI" id="CHEBI:30089"/>
        <dbReference type="ChEBI" id="CHEBI:35235"/>
        <dbReference type="ChEBI" id="CHEBI:58340"/>
        <dbReference type="EC" id="2.5.1.47"/>
    </reaction>
</comment>
<dbReference type="SUPFAM" id="SSF53686">
    <property type="entry name" value="Tryptophan synthase beta subunit-like PLP-dependent enzymes"/>
    <property type="match status" value="1"/>
</dbReference>
<dbReference type="Pfam" id="PF00291">
    <property type="entry name" value="PALP"/>
    <property type="match status" value="1"/>
</dbReference>
<evidence type="ECO:0000256" key="5">
    <source>
        <dbReference type="ARBA" id="ARBA00022679"/>
    </source>
</evidence>
<comment type="cofactor">
    <cofactor evidence="1">
        <name>pyridoxal 5'-phosphate</name>
        <dbReference type="ChEBI" id="CHEBI:597326"/>
    </cofactor>
</comment>
<dbReference type="Proteomes" id="UP000321595">
    <property type="component" value="Chromosome"/>
</dbReference>
<keyword evidence="7" id="KW-0198">Cysteine biosynthesis</keyword>
<evidence type="ECO:0000256" key="6">
    <source>
        <dbReference type="ARBA" id="ARBA00022898"/>
    </source>
</evidence>
<organism evidence="10 11">
    <name type="scientific">Microvenator marinus</name>
    <dbReference type="NCBI Taxonomy" id="2600177"/>
    <lineage>
        <taxon>Bacteria</taxon>
        <taxon>Deltaproteobacteria</taxon>
        <taxon>Bradymonadales</taxon>
        <taxon>Microvenatoraceae</taxon>
        <taxon>Microvenator</taxon>
    </lineage>
</organism>
<keyword evidence="11" id="KW-1185">Reference proteome</keyword>
<evidence type="ECO:0000256" key="3">
    <source>
        <dbReference type="ARBA" id="ARBA00012681"/>
    </source>
</evidence>
<proteinExistence type="inferred from homology"/>
<dbReference type="CDD" id="cd01561">
    <property type="entry name" value="CBS_like"/>
    <property type="match status" value="1"/>
</dbReference>
<evidence type="ECO:0000313" key="11">
    <source>
        <dbReference type="Proteomes" id="UP000321595"/>
    </source>
</evidence>
<dbReference type="PANTHER" id="PTHR10314">
    <property type="entry name" value="CYSTATHIONINE BETA-SYNTHASE"/>
    <property type="match status" value="1"/>
</dbReference>
<dbReference type="OrthoDB" id="9815130at2"/>
<dbReference type="KEGG" id="bbae:FRD01_05890"/>